<keyword evidence="1" id="KW-0472">Membrane</keyword>
<sequence length="56" mass="6448">MRVFLMLKFIKICISIISAIVSIVVILAIILACWYGWNWASKYLLPATQTVLHLIR</sequence>
<name>A0A8S5N0R0_9CAUD</name>
<keyword evidence="1" id="KW-0812">Transmembrane</keyword>
<organism evidence="2">
    <name type="scientific">Siphoviridae sp. ct43U4</name>
    <dbReference type="NCBI Taxonomy" id="2826285"/>
    <lineage>
        <taxon>Viruses</taxon>
        <taxon>Duplodnaviria</taxon>
        <taxon>Heunggongvirae</taxon>
        <taxon>Uroviricota</taxon>
        <taxon>Caudoviricetes</taxon>
    </lineage>
</organism>
<evidence type="ECO:0000313" key="2">
    <source>
        <dbReference type="EMBL" id="DAD87850.1"/>
    </source>
</evidence>
<reference evidence="2" key="1">
    <citation type="journal article" date="2021" name="Proc. Natl. Acad. Sci. U.S.A.">
        <title>A Catalog of Tens of Thousands of Viruses from Human Metagenomes Reveals Hidden Associations with Chronic Diseases.</title>
        <authorList>
            <person name="Tisza M.J."/>
            <person name="Buck C.B."/>
        </authorList>
    </citation>
    <scope>NUCLEOTIDE SEQUENCE</scope>
    <source>
        <strain evidence="2">Ct43U4</strain>
    </source>
</reference>
<dbReference type="PROSITE" id="PS51257">
    <property type="entry name" value="PROKAR_LIPOPROTEIN"/>
    <property type="match status" value="1"/>
</dbReference>
<feature type="transmembrane region" description="Helical" evidence="1">
    <location>
        <begin position="12"/>
        <end position="37"/>
    </location>
</feature>
<proteinExistence type="predicted"/>
<dbReference type="EMBL" id="BK015029">
    <property type="protein sequence ID" value="DAD87850.1"/>
    <property type="molecule type" value="Genomic_DNA"/>
</dbReference>
<accession>A0A8S5N0R0</accession>
<evidence type="ECO:0000256" key="1">
    <source>
        <dbReference type="SAM" id="Phobius"/>
    </source>
</evidence>
<protein>
    <submittedName>
        <fullName evidence="2">Uncharacterized protein</fullName>
    </submittedName>
</protein>
<keyword evidence="1" id="KW-1133">Transmembrane helix</keyword>